<comment type="caution">
    <text evidence="1">The sequence shown here is derived from an EMBL/GenBank/DDBJ whole genome shotgun (WGS) entry which is preliminary data.</text>
</comment>
<dbReference type="AlphaFoldDB" id="A0A4Y2W2Q8"/>
<name>A0A4Y2W2Q8_ARAVE</name>
<gene>
    <name evidence="1" type="ORF">AVEN_124738_1</name>
</gene>
<sequence>MVIHAEASPYGVHETWNFRVRATRLGLVEGWQFGENAFGRRHRNIGSVDWKRIHGHGSLGRVCKQKHRRDPLFKQ</sequence>
<organism evidence="1 2">
    <name type="scientific">Araneus ventricosus</name>
    <name type="common">Orbweaver spider</name>
    <name type="synonym">Epeira ventricosa</name>
    <dbReference type="NCBI Taxonomy" id="182803"/>
    <lineage>
        <taxon>Eukaryota</taxon>
        <taxon>Metazoa</taxon>
        <taxon>Ecdysozoa</taxon>
        <taxon>Arthropoda</taxon>
        <taxon>Chelicerata</taxon>
        <taxon>Arachnida</taxon>
        <taxon>Araneae</taxon>
        <taxon>Araneomorphae</taxon>
        <taxon>Entelegynae</taxon>
        <taxon>Araneoidea</taxon>
        <taxon>Araneidae</taxon>
        <taxon>Araneus</taxon>
    </lineage>
</organism>
<reference evidence="1 2" key="1">
    <citation type="journal article" date="2019" name="Sci. Rep.">
        <title>Orb-weaving spider Araneus ventricosus genome elucidates the spidroin gene catalogue.</title>
        <authorList>
            <person name="Kono N."/>
            <person name="Nakamura H."/>
            <person name="Ohtoshi R."/>
            <person name="Moran D.A.P."/>
            <person name="Shinohara A."/>
            <person name="Yoshida Y."/>
            <person name="Fujiwara M."/>
            <person name="Mori M."/>
            <person name="Tomita M."/>
            <person name="Arakawa K."/>
        </authorList>
    </citation>
    <scope>NUCLEOTIDE SEQUENCE [LARGE SCALE GENOMIC DNA]</scope>
</reference>
<dbReference type="Proteomes" id="UP000499080">
    <property type="component" value="Unassembled WGS sequence"/>
</dbReference>
<protein>
    <submittedName>
        <fullName evidence="1">Uncharacterized protein</fullName>
    </submittedName>
</protein>
<evidence type="ECO:0000313" key="1">
    <source>
        <dbReference type="EMBL" id="GBO31545.1"/>
    </source>
</evidence>
<evidence type="ECO:0000313" key="2">
    <source>
        <dbReference type="Proteomes" id="UP000499080"/>
    </source>
</evidence>
<proteinExistence type="predicted"/>
<accession>A0A4Y2W2Q8</accession>
<feature type="non-terminal residue" evidence="1">
    <location>
        <position position="75"/>
    </location>
</feature>
<keyword evidence="2" id="KW-1185">Reference proteome</keyword>
<dbReference type="EMBL" id="BGPR01054866">
    <property type="protein sequence ID" value="GBO31545.1"/>
    <property type="molecule type" value="Genomic_DNA"/>
</dbReference>